<dbReference type="HOGENOM" id="CLU_000288_7_34_1"/>
<keyword evidence="3" id="KW-1185">Reference proteome</keyword>
<gene>
    <name evidence="2" type="ORF">RirG_149210</name>
</gene>
<dbReference type="STRING" id="1432141.A0A015KUY9"/>
<dbReference type="Pfam" id="PF00069">
    <property type="entry name" value="Pkinase"/>
    <property type="match status" value="1"/>
</dbReference>
<evidence type="ECO:0000259" key="1">
    <source>
        <dbReference type="PROSITE" id="PS50011"/>
    </source>
</evidence>
<reference evidence="2 3" key="1">
    <citation type="submission" date="2014-02" db="EMBL/GenBank/DDBJ databases">
        <title>Single nucleus genome sequencing reveals high similarity among nuclei of an endomycorrhizal fungus.</title>
        <authorList>
            <person name="Lin K."/>
            <person name="Geurts R."/>
            <person name="Zhang Z."/>
            <person name="Limpens E."/>
            <person name="Saunders D.G."/>
            <person name="Mu D."/>
            <person name="Pang E."/>
            <person name="Cao H."/>
            <person name="Cha H."/>
            <person name="Lin T."/>
            <person name="Zhou Q."/>
            <person name="Shang Y."/>
            <person name="Li Y."/>
            <person name="Ivanov S."/>
            <person name="Sharma T."/>
            <person name="Velzen R.V."/>
            <person name="Ruijter N.D."/>
            <person name="Aanen D.K."/>
            <person name="Win J."/>
            <person name="Kamoun S."/>
            <person name="Bisseling T."/>
            <person name="Huang S."/>
        </authorList>
    </citation>
    <scope>NUCLEOTIDE SEQUENCE [LARGE SCALE GENOMIC DNA]</scope>
    <source>
        <strain evidence="3">DAOM197198w</strain>
    </source>
</reference>
<comment type="caution">
    <text evidence="2">The sequence shown here is derived from an EMBL/GenBank/DDBJ whole genome shotgun (WGS) entry which is preliminary data.</text>
</comment>
<dbReference type="GO" id="GO:0004672">
    <property type="term" value="F:protein kinase activity"/>
    <property type="evidence" value="ECO:0007669"/>
    <property type="project" value="InterPro"/>
</dbReference>
<dbReference type="OrthoDB" id="4062651at2759"/>
<dbReference type="GO" id="GO:0005524">
    <property type="term" value="F:ATP binding"/>
    <property type="evidence" value="ECO:0007669"/>
    <property type="project" value="InterPro"/>
</dbReference>
<feature type="domain" description="Protein kinase" evidence="1">
    <location>
        <begin position="132"/>
        <end position="415"/>
    </location>
</feature>
<dbReference type="InterPro" id="IPR050167">
    <property type="entry name" value="Ser_Thr_protein_kinase"/>
</dbReference>
<evidence type="ECO:0000313" key="3">
    <source>
        <dbReference type="Proteomes" id="UP000022910"/>
    </source>
</evidence>
<dbReference type="SMR" id="A0A015KUY9"/>
<dbReference type="InterPro" id="IPR011009">
    <property type="entry name" value="Kinase-like_dom_sf"/>
</dbReference>
<evidence type="ECO:0000313" key="2">
    <source>
        <dbReference type="EMBL" id="EXX63771.1"/>
    </source>
</evidence>
<organism evidence="2 3">
    <name type="scientific">Rhizophagus irregularis (strain DAOM 197198w)</name>
    <name type="common">Glomus intraradices</name>
    <dbReference type="NCBI Taxonomy" id="1432141"/>
    <lineage>
        <taxon>Eukaryota</taxon>
        <taxon>Fungi</taxon>
        <taxon>Fungi incertae sedis</taxon>
        <taxon>Mucoromycota</taxon>
        <taxon>Glomeromycotina</taxon>
        <taxon>Glomeromycetes</taxon>
        <taxon>Glomerales</taxon>
        <taxon>Glomeraceae</taxon>
        <taxon>Rhizophagus</taxon>
    </lineage>
</organism>
<dbReference type="PROSITE" id="PS50011">
    <property type="entry name" value="PROTEIN_KINASE_DOM"/>
    <property type="match status" value="1"/>
</dbReference>
<dbReference type="Gene3D" id="1.10.510.10">
    <property type="entry name" value="Transferase(Phosphotransferase) domain 1"/>
    <property type="match status" value="1"/>
</dbReference>
<protein>
    <submittedName>
        <fullName evidence="2">Skm1p</fullName>
    </submittedName>
</protein>
<dbReference type="SUPFAM" id="SSF56112">
    <property type="entry name" value="Protein kinase-like (PK-like)"/>
    <property type="match status" value="1"/>
</dbReference>
<name>A0A015KUY9_RHIIW</name>
<dbReference type="Proteomes" id="UP000022910">
    <property type="component" value="Unassembled WGS sequence"/>
</dbReference>
<sequence>MKYHGSLKVKIFEISDYGLNKDERREKYKDYYVLLCEKCNQEVNKRDYKCNYCYNKETDPNEKFRMRLGSCKECHQVNEYSVGCLSCIIKHFREDFNKWTSGNKIIDQLIQNIQLSFNNYNDLLEWIPYNKFENIKYIAKGGFAKVYSAEWIDGRIKRWNPLSNNWERNGQTKIALKVLNDSENISEDFLNEIKVLIKASYYPGIVKCFGITRDPISLNYALVLEYVKNDLRSYLYQNNNNSITCGKKLNIIKRICYGLHIIHDMELVHKDLHPGNILIDGVTLISDFGFCIPTNKTSSDSNVYGVMPYMAPEILRGEQHTLASDVYSLGIIMNEIVTVTPPFNNQPHDHFLVLDICRGLRPNTIRTETTETSNSLNFLKELNKLIERCWDANSINRPTSGEVCDISLDILNDYINQKQAEEQKNPSYNFDETIDTTLKKNPSITIETHSEANYTSGILDLPPNLPEPTNWPNQQEFISSRIYSQDLLAKNLRSECLECMVY</sequence>
<dbReference type="InterPro" id="IPR000719">
    <property type="entry name" value="Prot_kinase_dom"/>
</dbReference>
<dbReference type="AlphaFoldDB" id="A0A015KUY9"/>
<dbReference type="EMBL" id="JEMT01023782">
    <property type="protein sequence ID" value="EXX63771.1"/>
    <property type="molecule type" value="Genomic_DNA"/>
</dbReference>
<accession>A0A015KUY9</accession>
<dbReference type="PANTHER" id="PTHR23257">
    <property type="entry name" value="SERINE-THREONINE PROTEIN KINASE"/>
    <property type="match status" value="1"/>
</dbReference>
<proteinExistence type="predicted"/>